<protein>
    <submittedName>
        <fullName evidence="2">Uncharacterized protein</fullName>
    </submittedName>
</protein>
<evidence type="ECO:0000256" key="1">
    <source>
        <dbReference type="SAM" id="MobiDB-lite"/>
    </source>
</evidence>
<accession>B6IMZ3</accession>
<dbReference type="KEGG" id="rce:RC1_1486"/>
<evidence type="ECO:0000313" key="2">
    <source>
        <dbReference type="EMBL" id="ACI98890.1"/>
    </source>
</evidence>
<dbReference type="Proteomes" id="UP000001591">
    <property type="component" value="Chromosome"/>
</dbReference>
<evidence type="ECO:0000313" key="3">
    <source>
        <dbReference type="Proteomes" id="UP000001591"/>
    </source>
</evidence>
<organism evidence="2 3">
    <name type="scientific">Rhodospirillum centenum (strain ATCC 51521 / SW)</name>
    <dbReference type="NCBI Taxonomy" id="414684"/>
    <lineage>
        <taxon>Bacteria</taxon>
        <taxon>Pseudomonadati</taxon>
        <taxon>Pseudomonadota</taxon>
        <taxon>Alphaproteobacteria</taxon>
        <taxon>Rhodospirillales</taxon>
        <taxon>Rhodospirillaceae</taxon>
        <taxon>Rhodospirillum</taxon>
    </lineage>
</organism>
<proteinExistence type="predicted"/>
<dbReference type="AlphaFoldDB" id="B6IMZ3"/>
<feature type="compositionally biased region" description="Basic and acidic residues" evidence="1">
    <location>
        <begin position="94"/>
        <end position="109"/>
    </location>
</feature>
<feature type="region of interest" description="Disordered" evidence="1">
    <location>
        <begin position="78"/>
        <end position="115"/>
    </location>
</feature>
<name>B6IMZ3_RHOCS</name>
<sequence>MDAMDDAACVVAFVRYALTEAEEAMSSRERSGLAVLLRAVENSLTNGGVMIHMLEEDVGRYARDYVRAFAEGRENALREARAAATGDDDGEGDTYPKLKVSDDKDDAGRRIGTGE</sequence>
<dbReference type="EMBL" id="CP000613">
    <property type="protein sequence ID" value="ACI98890.1"/>
    <property type="molecule type" value="Genomic_DNA"/>
</dbReference>
<keyword evidence="3" id="KW-1185">Reference proteome</keyword>
<reference evidence="2 3" key="1">
    <citation type="journal article" date="2010" name="BMC Genomics">
        <title>Metabolic flexibility revealed in the genome of the cyst-forming alpha-1 proteobacterium Rhodospirillum centenum.</title>
        <authorList>
            <person name="Lu Y.K."/>
            <person name="Marden J."/>
            <person name="Han M."/>
            <person name="Swingley W.D."/>
            <person name="Mastrian S.D."/>
            <person name="Chowdhury S.R."/>
            <person name="Hao J."/>
            <person name="Helmy T."/>
            <person name="Kim S."/>
            <person name="Kurdoglu A.A."/>
            <person name="Matthies H.J."/>
            <person name="Rollo D."/>
            <person name="Stothard P."/>
            <person name="Blankenship R.E."/>
            <person name="Bauer C.E."/>
            <person name="Touchman J.W."/>
        </authorList>
    </citation>
    <scope>NUCLEOTIDE SEQUENCE [LARGE SCALE GENOMIC DNA]</scope>
    <source>
        <strain evidence="3">ATCC 51521 / SW</strain>
    </source>
</reference>
<gene>
    <name evidence="2" type="ordered locus">RC1_1486</name>
</gene>
<dbReference type="HOGENOM" id="CLU_2107080_0_0_5"/>